<dbReference type="EMBL" id="FNZQ01000004">
    <property type="protein sequence ID" value="SEL34568.1"/>
    <property type="molecule type" value="Genomic_DNA"/>
</dbReference>
<comment type="subcellular location">
    <subcellularLocation>
        <location evidence="1">Cell membrane</location>
        <topology evidence="1">Multi-pass membrane protein</topology>
    </subcellularLocation>
</comment>
<evidence type="ECO:0000256" key="3">
    <source>
        <dbReference type="ARBA" id="ARBA00022692"/>
    </source>
</evidence>
<keyword evidence="5 6" id="KW-0472">Membrane</keyword>
<evidence type="ECO:0000256" key="1">
    <source>
        <dbReference type="ARBA" id="ARBA00004651"/>
    </source>
</evidence>
<feature type="transmembrane region" description="Helical" evidence="6">
    <location>
        <begin position="41"/>
        <end position="62"/>
    </location>
</feature>
<feature type="transmembrane region" description="Helical" evidence="6">
    <location>
        <begin position="110"/>
        <end position="136"/>
    </location>
</feature>
<dbReference type="PANTHER" id="PTHR30086:SF19">
    <property type="entry name" value="THREONINE EFFLUX PROTEIN"/>
    <property type="match status" value="1"/>
</dbReference>
<dbReference type="RefSeq" id="WP_245737589.1">
    <property type="nucleotide sequence ID" value="NZ_FNZQ01000004.1"/>
</dbReference>
<dbReference type="Proteomes" id="UP000199283">
    <property type="component" value="Unassembled WGS sequence"/>
</dbReference>
<dbReference type="AlphaFoldDB" id="A0A1H7PGG6"/>
<keyword evidence="2" id="KW-1003">Cell membrane</keyword>
<evidence type="ECO:0000256" key="4">
    <source>
        <dbReference type="ARBA" id="ARBA00022989"/>
    </source>
</evidence>
<dbReference type="STRING" id="188906.SAMN04488526_2526"/>
<keyword evidence="8" id="KW-1185">Reference proteome</keyword>
<reference evidence="7 8" key="1">
    <citation type="submission" date="2016-10" db="EMBL/GenBank/DDBJ databases">
        <authorList>
            <person name="de Groot N.N."/>
        </authorList>
    </citation>
    <scope>NUCLEOTIDE SEQUENCE [LARGE SCALE GENOMIC DNA]</scope>
    <source>
        <strain evidence="7 8">DSM 14858</strain>
    </source>
</reference>
<dbReference type="PANTHER" id="PTHR30086">
    <property type="entry name" value="ARGININE EXPORTER PROTEIN ARGO"/>
    <property type="match status" value="1"/>
</dbReference>
<dbReference type="InterPro" id="IPR001123">
    <property type="entry name" value="LeuE-type"/>
</dbReference>
<feature type="transmembrane region" description="Helical" evidence="6">
    <location>
        <begin position="6"/>
        <end position="29"/>
    </location>
</feature>
<accession>A0A1H7PGG6</accession>
<evidence type="ECO:0000313" key="7">
    <source>
        <dbReference type="EMBL" id="SEL34568.1"/>
    </source>
</evidence>
<keyword evidence="4 6" id="KW-1133">Transmembrane helix</keyword>
<protein>
    <submittedName>
        <fullName evidence="7">Threonine/homoserine/homoserine lactone efflux protein</fullName>
    </submittedName>
</protein>
<evidence type="ECO:0000256" key="6">
    <source>
        <dbReference type="SAM" id="Phobius"/>
    </source>
</evidence>
<keyword evidence="3 6" id="KW-0812">Transmembrane</keyword>
<feature type="transmembrane region" description="Helical" evidence="6">
    <location>
        <begin position="183"/>
        <end position="200"/>
    </location>
</feature>
<sequence>MLSVAHLLAFNLALLLAVASPGPAFLVCVRASLQGGRQEGILTGLGLAVMAGLWTLAALLGLDTIFTLFPYAYTVMKISGALLVMFIAVQTWRGAAKAIVTAPPASSRRAVLRGLLLNLGNPKSILFSAGVLLVIFPPGLSAAEMSLITANQIVLETAVYTVLATLMSRDTVRARYLAFKPSLTRAMALVLGGLGLRLLITS</sequence>
<evidence type="ECO:0000256" key="5">
    <source>
        <dbReference type="ARBA" id="ARBA00023136"/>
    </source>
</evidence>
<organism evidence="7 8">
    <name type="scientific">Jannaschia helgolandensis</name>
    <dbReference type="NCBI Taxonomy" id="188906"/>
    <lineage>
        <taxon>Bacteria</taxon>
        <taxon>Pseudomonadati</taxon>
        <taxon>Pseudomonadota</taxon>
        <taxon>Alphaproteobacteria</taxon>
        <taxon>Rhodobacterales</taxon>
        <taxon>Roseobacteraceae</taxon>
        <taxon>Jannaschia</taxon>
    </lineage>
</organism>
<feature type="transmembrane region" description="Helical" evidence="6">
    <location>
        <begin position="142"/>
        <end position="163"/>
    </location>
</feature>
<name>A0A1H7PGG6_9RHOB</name>
<dbReference type="GO" id="GO:0015171">
    <property type="term" value="F:amino acid transmembrane transporter activity"/>
    <property type="evidence" value="ECO:0007669"/>
    <property type="project" value="TreeGrafter"/>
</dbReference>
<gene>
    <name evidence="7" type="ORF">SAMN04488526_2526</name>
</gene>
<proteinExistence type="predicted"/>
<feature type="transmembrane region" description="Helical" evidence="6">
    <location>
        <begin position="68"/>
        <end position="89"/>
    </location>
</feature>
<evidence type="ECO:0000256" key="2">
    <source>
        <dbReference type="ARBA" id="ARBA00022475"/>
    </source>
</evidence>
<dbReference type="GO" id="GO:0005886">
    <property type="term" value="C:plasma membrane"/>
    <property type="evidence" value="ECO:0007669"/>
    <property type="project" value="UniProtKB-SubCell"/>
</dbReference>
<dbReference type="Pfam" id="PF01810">
    <property type="entry name" value="LysE"/>
    <property type="match status" value="1"/>
</dbReference>
<evidence type="ECO:0000313" key="8">
    <source>
        <dbReference type="Proteomes" id="UP000199283"/>
    </source>
</evidence>